<dbReference type="NCBIfam" id="TIGR00093">
    <property type="entry name" value="pseudouridine synthase"/>
    <property type="match status" value="1"/>
</dbReference>
<dbReference type="GO" id="GO:0000455">
    <property type="term" value="P:enzyme-directed rRNA pseudouridine synthesis"/>
    <property type="evidence" value="ECO:0007669"/>
    <property type="project" value="UniProtKB-ARBA"/>
</dbReference>
<dbReference type="InterPro" id="IPR006145">
    <property type="entry name" value="PsdUridine_synth_RsuA/RluA"/>
</dbReference>
<dbReference type="InterPro" id="IPR018496">
    <property type="entry name" value="PsdUridine_synth_RsuA/RluB_CS"/>
</dbReference>
<gene>
    <name evidence="6" type="ORF">HRI96_03460</name>
</gene>
<dbReference type="PANTHER" id="PTHR47683">
    <property type="entry name" value="PSEUDOURIDINE SYNTHASE FAMILY PROTEIN-RELATED"/>
    <property type="match status" value="1"/>
</dbReference>
<keyword evidence="2 4" id="KW-0413">Isomerase</keyword>
<organism evidence="6 7">
    <name type="scientific">Treponema parvum</name>
    <dbReference type="NCBI Taxonomy" id="138851"/>
    <lineage>
        <taxon>Bacteria</taxon>
        <taxon>Pseudomonadati</taxon>
        <taxon>Spirochaetota</taxon>
        <taxon>Spirochaetia</taxon>
        <taxon>Spirochaetales</taxon>
        <taxon>Treponemataceae</taxon>
        <taxon>Treponema</taxon>
    </lineage>
</organism>
<dbReference type="GO" id="GO:0120159">
    <property type="term" value="F:rRNA pseudouridine synthase activity"/>
    <property type="evidence" value="ECO:0007669"/>
    <property type="project" value="UniProtKB-ARBA"/>
</dbReference>
<reference evidence="6" key="1">
    <citation type="submission" date="2020-05" db="EMBL/GenBank/DDBJ databases">
        <authorList>
            <person name="Zeng H."/>
            <person name="Chan Y.K."/>
            <person name="Watt R.M."/>
        </authorList>
    </citation>
    <scope>NUCLEOTIDE SEQUENCE</scope>
    <source>
        <strain evidence="6">ATCC 700773</strain>
    </source>
</reference>
<dbReference type="SUPFAM" id="SSF55174">
    <property type="entry name" value="Alpha-L RNA-binding motif"/>
    <property type="match status" value="1"/>
</dbReference>
<dbReference type="PROSITE" id="PS01149">
    <property type="entry name" value="PSI_RSU"/>
    <property type="match status" value="1"/>
</dbReference>
<reference evidence="6" key="2">
    <citation type="journal article" date="2021" name="Microbiol. Resour. Announc.">
        <title>Complete Genome Sequences of Three Human Oral Treponema parvum Isolates.</title>
        <authorList>
            <person name="Zeng H."/>
            <person name="Watt R.M."/>
        </authorList>
    </citation>
    <scope>NUCLEOTIDE SEQUENCE</scope>
    <source>
        <strain evidence="6">ATCC 700773</strain>
    </source>
</reference>
<dbReference type="Gene3D" id="3.10.290.10">
    <property type="entry name" value="RNA-binding S4 domain"/>
    <property type="match status" value="1"/>
</dbReference>
<dbReference type="GO" id="GO:0003723">
    <property type="term" value="F:RNA binding"/>
    <property type="evidence" value="ECO:0007669"/>
    <property type="project" value="UniProtKB-KW"/>
</dbReference>
<evidence type="ECO:0000256" key="2">
    <source>
        <dbReference type="ARBA" id="ARBA00023235"/>
    </source>
</evidence>
<sequence length="257" mass="28862">MRRTNALSLPAENASVSEKKDTIRLQAFIARCGIASRRSAEKLITEGRVSVNGNTVSELGTKVSLSDFVCVDGKPVALEEKKRYVLLNKPAGYVCSLSDEKGRPVAADLLKEHFKERLYNVGRLDMFSSGLLIFTNDGDFAAKLSHPSAEIEKEYVVDTSLAVPRTLSEEFKKGLRVDGIFYRCVDARQLNARRMQIVLTEGKNREIRRVFESMEIGIKQLTRVRIGNLLLEDLKPGEFRELAPSEIKNLLSLCKRQ</sequence>
<proteinExistence type="inferred from homology"/>
<dbReference type="Pfam" id="PF00849">
    <property type="entry name" value="PseudoU_synth_2"/>
    <property type="match status" value="1"/>
</dbReference>
<dbReference type="CDD" id="cd02870">
    <property type="entry name" value="PseudoU_synth_RsuA_like"/>
    <property type="match status" value="1"/>
</dbReference>
<dbReference type="InterPro" id="IPR050343">
    <property type="entry name" value="RsuA_PseudoU_synthase"/>
</dbReference>
<dbReference type="Proteomes" id="UP000671995">
    <property type="component" value="Chromosome"/>
</dbReference>
<comment type="similarity">
    <text evidence="1 4">Belongs to the pseudouridine synthase RsuA family.</text>
</comment>
<dbReference type="Gene3D" id="3.30.70.580">
    <property type="entry name" value="Pseudouridine synthase I, catalytic domain, N-terminal subdomain"/>
    <property type="match status" value="1"/>
</dbReference>
<evidence type="ECO:0000256" key="4">
    <source>
        <dbReference type="RuleBase" id="RU003887"/>
    </source>
</evidence>
<feature type="domain" description="RNA-binding S4" evidence="5">
    <location>
        <begin position="23"/>
        <end position="82"/>
    </location>
</feature>
<dbReference type="EMBL" id="CP054257">
    <property type="protein sequence ID" value="QTQ11334.1"/>
    <property type="molecule type" value="Genomic_DNA"/>
</dbReference>
<evidence type="ECO:0000313" key="6">
    <source>
        <dbReference type="EMBL" id="QTQ11334.1"/>
    </source>
</evidence>
<evidence type="ECO:0000256" key="1">
    <source>
        <dbReference type="ARBA" id="ARBA00008348"/>
    </source>
</evidence>
<protein>
    <recommendedName>
        <fullName evidence="4">Pseudouridine synthase</fullName>
        <ecNumber evidence="4">5.4.99.-</ecNumber>
    </recommendedName>
</protein>
<dbReference type="FunFam" id="3.10.290.10:FF:000003">
    <property type="entry name" value="Pseudouridine synthase"/>
    <property type="match status" value="1"/>
</dbReference>
<dbReference type="InterPro" id="IPR000748">
    <property type="entry name" value="PsdUridine_synth_RsuA/RluB/E/F"/>
</dbReference>
<accession>A0A975EZL9</accession>
<dbReference type="SUPFAM" id="SSF55120">
    <property type="entry name" value="Pseudouridine synthase"/>
    <property type="match status" value="1"/>
</dbReference>
<evidence type="ECO:0000313" key="7">
    <source>
        <dbReference type="Proteomes" id="UP000671995"/>
    </source>
</evidence>
<dbReference type="InterPro" id="IPR002942">
    <property type="entry name" value="S4_RNA-bd"/>
</dbReference>
<dbReference type="Pfam" id="PF01479">
    <property type="entry name" value="S4"/>
    <property type="match status" value="1"/>
</dbReference>
<dbReference type="EC" id="5.4.99.-" evidence="4"/>
<dbReference type="InterPro" id="IPR036986">
    <property type="entry name" value="S4_RNA-bd_sf"/>
</dbReference>
<name>A0A975EZL9_9SPIR</name>
<dbReference type="RefSeq" id="WP_210118129.1">
    <property type="nucleotide sequence ID" value="NZ_CP054257.1"/>
</dbReference>
<dbReference type="Gene3D" id="3.30.70.1560">
    <property type="entry name" value="Alpha-L RNA-binding motif"/>
    <property type="match status" value="1"/>
</dbReference>
<dbReference type="InterPro" id="IPR020103">
    <property type="entry name" value="PsdUridine_synth_cat_dom_sf"/>
</dbReference>
<dbReference type="PROSITE" id="PS50889">
    <property type="entry name" value="S4"/>
    <property type="match status" value="1"/>
</dbReference>
<evidence type="ECO:0000259" key="5">
    <source>
        <dbReference type="SMART" id="SM00363"/>
    </source>
</evidence>
<dbReference type="InterPro" id="IPR042092">
    <property type="entry name" value="PsdUridine_s_RsuA/RluB/E/F_cat"/>
</dbReference>
<keyword evidence="3" id="KW-0694">RNA-binding</keyword>
<dbReference type="CDD" id="cd00165">
    <property type="entry name" value="S4"/>
    <property type="match status" value="1"/>
</dbReference>
<dbReference type="AlphaFoldDB" id="A0A975EZL9"/>
<dbReference type="InterPro" id="IPR020094">
    <property type="entry name" value="TruA/RsuA/RluB/E/F_N"/>
</dbReference>
<dbReference type="SMART" id="SM00363">
    <property type="entry name" value="S4"/>
    <property type="match status" value="1"/>
</dbReference>
<evidence type="ECO:0000256" key="3">
    <source>
        <dbReference type="PROSITE-ProRule" id="PRU00182"/>
    </source>
</evidence>
<dbReference type="PANTHER" id="PTHR47683:SF2">
    <property type="entry name" value="RNA-BINDING S4 DOMAIN-CONTAINING PROTEIN"/>
    <property type="match status" value="1"/>
</dbReference>